<sequence length="1324" mass="145545">MFGSATNYRSDYNSQGSNVRRDAFPWHRDEDEASKSELDETAPSGPARPTMRTPATLAVELNKLKDSGVPLSSMKLVPNSDIEALQGDATRVLGLNERLARYVTYVAQLEKTNKELGERNEVLSFALDAERAEKTATMQKFVAEKSDLVSRITAAERLHEVVTAKLDEAKRELAEAAQDKAQDKARVDAWKKKAQSAEDVSQKLRDVMRDRGVPVPNELNPSAIAAAQRKQSFAANMKEAIGAVGGGGGGGGRGGGGGARESGVGSAAGGGVGRQSGGGSSQDVLKLQAEAEAKANEAEVKAMEAKAMRERVGELQAQLTNGTITSEGHEELERQEKRDLHIPVDEPAMEEQLRSRFSPEQLASLLADDIDKAIKMLGGEAIDIPYDDAAIETQLRKLLPPAEFEALRSNEVAAEMRALAKHFVPLPINALDGKLEEVIKRSLSIPELQLLDRLELGMRVMKLREHANKGGLPSDMQEAQLAHLEKDMATYGDEIMRLCEVHLDAEERLQLTGELIAGRVSALSDHGILAPSMDHVQLAVTVASDLPPYTRGALMKAKRRARASLFETKTGQQPPVDMGALDLYLQEMLVTEEYEELLAERRARRVAMHAAGGMLVPVDEERVTELLGEQIDLAELKELKPEETEVMKRAAKTALRLEVLLQKEVPVSDDLLLACQRGEVWALFDLDQLCSSHLQDEEVEALRMMQDAAMVMIEDMQSDDRLYQSQREGMYAAGGGGGGGGGGGAREGGVGSAVGGKKHSYLDNLAALERKRKIGEPLSKVEQVELDKLKQRADISRLAELKKRMESGAELTDDEKSDLTVLQRLADLRKKKATEGLMPGSGTRGGEQTEMARLQRIADLQRKKRAAGGISVDEQAELERLTKIVALESKKEGSSATPEQLEQLIQLHTQQAEAEAQQAAREAALASVIGGPGGTRDERFLGSSALEARGLALGVHPARYALEQEAILNVQRQELEQDYLRRLREAIEELRRQLNRDLEVEQLARREAQARNLALLDAIESQRARNAELQAKLAEHEARELDRLRELESLARSRELEISAFRLQAERSIEDAAEARSKREQLERAIKQYEMILNAMGLGAASLDDDIQKHKGRLVDLQRKMASVGLTPEEEEERSRARERLSELEAERDKAQAVTTVAQADRATYLEAKAADRGLTLAEQEEFDTCCSARKDARYGALEQFVMLTDEGHVVVRARMNGAATLPQLRQVRVRPCVRDAPENASVIIRGVCETTTVRELQEIVASVPGLLPQVAGLKSSEINLYFSPVFITPDVLLGRAERQKLSPTKTLQQAQVIDDDILYLAID</sequence>
<feature type="region of interest" description="Disordered" evidence="2">
    <location>
        <begin position="1"/>
        <end position="54"/>
    </location>
</feature>
<organism evidence="3 4">
    <name type="scientific">Chrysochromulina tobinii</name>
    <dbReference type="NCBI Taxonomy" id="1460289"/>
    <lineage>
        <taxon>Eukaryota</taxon>
        <taxon>Haptista</taxon>
        <taxon>Haptophyta</taxon>
        <taxon>Prymnesiophyceae</taxon>
        <taxon>Prymnesiales</taxon>
        <taxon>Chrysochromulinaceae</taxon>
        <taxon>Chrysochromulina</taxon>
    </lineage>
</organism>
<keyword evidence="4" id="KW-1185">Reference proteome</keyword>
<evidence type="ECO:0000256" key="2">
    <source>
        <dbReference type="SAM" id="MobiDB-lite"/>
    </source>
</evidence>
<reference evidence="4" key="1">
    <citation type="journal article" date="2015" name="PLoS Genet.">
        <title>Genome Sequence and Transcriptome Analyses of Chrysochromulina tobin: Metabolic Tools for Enhanced Algal Fitness in the Prominent Order Prymnesiales (Haptophyceae).</title>
        <authorList>
            <person name="Hovde B.T."/>
            <person name="Deodato C.R."/>
            <person name="Hunsperger H.M."/>
            <person name="Ryken S.A."/>
            <person name="Yost W."/>
            <person name="Jha R.K."/>
            <person name="Patterson J."/>
            <person name="Monnat R.J. Jr."/>
            <person name="Barlow S.B."/>
            <person name="Starkenburg S.R."/>
            <person name="Cattolico R.A."/>
        </authorList>
    </citation>
    <scope>NUCLEOTIDE SEQUENCE</scope>
    <source>
        <strain evidence="4">CCMP291</strain>
    </source>
</reference>
<dbReference type="Proteomes" id="UP000037460">
    <property type="component" value="Unassembled WGS sequence"/>
</dbReference>
<feature type="coiled-coil region" evidence="1">
    <location>
        <begin position="973"/>
        <end position="1154"/>
    </location>
</feature>
<protein>
    <submittedName>
        <fullName evidence="3">Uncharacterized protein</fullName>
    </submittedName>
</protein>
<feature type="compositionally biased region" description="Polar residues" evidence="2">
    <location>
        <begin position="1"/>
        <end position="18"/>
    </location>
</feature>
<feature type="coiled-coil region" evidence="1">
    <location>
        <begin position="152"/>
        <end position="186"/>
    </location>
</feature>
<dbReference type="EMBL" id="JWZX01002262">
    <property type="protein sequence ID" value="KOO30228.1"/>
    <property type="molecule type" value="Genomic_DNA"/>
</dbReference>
<feature type="compositionally biased region" description="Gly residues" evidence="2">
    <location>
        <begin position="247"/>
        <end position="280"/>
    </location>
</feature>
<gene>
    <name evidence="3" type="ORF">Ctob_004352</name>
</gene>
<keyword evidence="1" id="KW-0175">Coiled coil</keyword>
<feature type="compositionally biased region" description="Basic and acidic residues" evidence="2">
    <location>
        <begin position="19"/>
        <end position="38"/>
    </location>
</feature>
<accession>A0A0M0JVT4</accession>
<evidence type="ECO:0000313" key="3">
    <source>
        <dbReference type="EMBL" id="KOO30228.1"/>
    </source>
</evidence>
<evidence type="ECO:0000256" key="1">
    <source>
        <dbReference type="SAM" id="Coils"/>
    </source>
</evidence>
<name>A0A0M0JVT4_9EUKA</name>
<evidence type="ECO:0000313" key="4">
    <source>
        <dbReference type="Proteomes" id="UP000037460"/>
    </source>
</evidence>
<proteinExistence type="predicted"/>
<dbReference type="PANTHER" id="PTHR31535:SF3">
    <property type="entry name" value="REGULATORY PROTEIN ZESTE"/>
    <property type="match status" value="1"/>
</dbReference>
<dbReference type="PANTHER" id="PTHR31535">
    <property type="match status" value="1"/>
</dbReference>
<comment type="caution">
    <text evidence="3">The sequence shown here is derived from an EMBL/GenBank/DDBJ whole genome shotgun (WGS) entry which is preliminary data.</text>
</comment>
<feature type="region of interest" description="Disordered" evidence="2">
    <location>
        <begin position="247"/>
        <end position="284"/>
    </location>
</feature>